<gene>
    <name evidence="2" type="ORF">Mucpa_5967</name>
</gene>
<feature type="signal peptide" evidence="1">
    <location>
        <begin position="1"/>
        <end position="19"/>
    </location>
</feature>
<keyword evidence="1" id="KW-0732">Signal</keyword>
<dbReference type="RefSeq" id="WP_008511543.1">
    <property type="nucleotide sequence ID" value="NZ_CM001403.1"/>
</dbReference>
<evidence type="ECO:0000313" key="3">
    <source>
        <dbReference type="Proteomes" id="UP000002774"/>
    </source>
</evidence>
<evidence type="ECO:0000256" key="1">
    <source>
        <dbReference type="SAM" id="SignalP"/>
    </source>
</evidence>
<organism evidence="2 3">
    <name type="scientific">Mucilaginibacter paludis DSM 18603</name>
    <dbReference type="NCBI Taxonomy" id="714943"/>
    <lineage>
        <taxon>Bacteria</taxon>
        <taxon>Pseudomonadati</taxon>
        <taxon>Bacteroidota</taxon>
        <taxon>Sphingobacteriia</taxon>
        <taxon>Sphingobacteriales</taxon>
        <taxon>Sphingobacteriaceae</taxon>
        <taxon>Mucilaginibacter</taxon>
    </lineage>
</organism>
<dbReference type="HOGENOM" id="CLU_908560_0_0_10"/>
<dbReference type="EMBL" id="CM001403">
    <property type="protein sequence ID" value="EHQ30027.1"/>
    <property type="molecule type" value="Genomic_DNA"/>
</dbReference>
<reference evidence="2" key="1">
    <citation type="submission" date="2011-09" db="EMBL/GenBank/DDBJ databases">
        <title>The permanent draft genome of Mucilaginibacter paludis DSM 18603.</title>
        <authorList>
            <consortium name="US DOE Joint Genome Institute (JGI-PGF)"/>
            <person name="Lucas S."/>
            <person name="Han J."/>
            <person name="Lapidus A."/>
            <person name="Bruce D."/>
            <person name="Goodwin L."/>
            <person name="Pitluck S."/>
            <person name="Peters L."/>
            <person name="Kyrpides N."/>
            <person name="Mavromatis K."/>
            <person name="Ivanova N."/>
            <person name="Mikhailova N."/>
            <person name="Held B."/>
            <person name="Detter J.C."/>
            <person name="Tapia R."/>
            <person name="Han C."/>
            <person name="Land M."/>
            <person name="Hauser L."/>
            <person name="Markowitz V."/>
            <person name="Cheng J.-F."/>
            <person name="Hugenholtz P."/>
            <person name="Woyke T."/>
            <person name="Wu D."/>
            <person name="Tindall B."/>
            <person name="Brambilla E."/>
            <person name="Klenk H.-P."/>
            <person name="Eisen J.A."/>
        </authorList>
    </citation>
    <scope>NUCLEOTIDE SEQUENCE [LARGE SCALE GENOMIC DNA]</scope>
    <source>
        <strain evidence="2">DSM 18603</strain>
    </source>
</reference>
<accession>H1YAZ4</accession>
<dbReference type="Proteomes" id="UP000002774">
    <property type="component" value="Chromosome"/>
</dbReference>
<proteinExistence type="predicted"/>
<name>H1YAZ4_9SPHI</name>
<feature type="chain" id="PRO_5003557190" evidence="1">
    <location>
        <begin position="20"/>
        <end position="306"/>
    </location>
</feature>
<evidence type="ECO:0000313" key="2">
    <source>
        <dbReference type="EMBL" id="EHQ30027.1"/>
    </source>
</evidence>
<protein>
    <submittedName>
        <fullName evidence="2">Uncharacterized protein</fullName>
    </submittedName>
</protein>
<dbReference type="AlphaFoldDB" id="H1YAZ4"/>
<sequence length="306" mass="35171">MKKSILITLILFVISAAKAQQAFQGVIANSYVVYVSGGQDRPVKKTISVLYNSDYCKITIGDSVVYFVPELYVNRIAGECNCHLETLFNRKTDAMPRAMYDIQIMDPDRFGKNHLQIRVKDSYGTTFYDADVKDYTGTRTVNGKVYKEDWDDLLRRQRIDENIYMAKEREIERQAHLKDSTEKADARRVELKRKIDQLNTGDNYNRLSFETKSYLQHTLEQALTMKLGNTTAYGDINLLIDRQGNITSCVPGHDTYYLAKCLPYLNEILKELKLKVDPFMADGVSYPSYYPGLDVSIFIPVHYGVR</sequence>
<keyword evidence="3" id="KW-1185">Reference proteome</keyword>